<dbReference type="PROSITE" id="PS00211">
    <property type="entry name" value="ABC_TRANSPORTER_1"/>
    <property type="match status" value="1"/>
</dbReference>
<comment type="caution">
    <text evidence="11">The sequence shown here is derived from an EMBL/GenBank/DDBJ whole genome shotgun (WGS) entry which is preliminary data.</text>
</comment>
<dbReference type="InterPro" id="IPR039421">
    <property type="entry name" value="Type_1_exporter"/>
</dbReference>
<dbReference type="PROSITE" id="PS50893">
    <property type="entry name" value="ABC_TRANSPORTER_2"/>
    <property type="match status" value="1"/>
</dbReference>
<feature type="transmembrane region" description="Helical" evidence="8">
    <location>
        <begin position="20"/>
        <end position="53"/>
    </location>
</feature>
<feature type="transmembrane region" description="Helical" evidence="8">
    <location>
        <begin position="154"/>
        <end position="173"/>
    </location>
</feature>
<dbReference type="Pfam" id="PF00664">
    <property type="entry name" value="ABC_membrane"/>
    <property type="match status" value="1"/>
</dbReference>
<evidence type="ECO:0000256" key="5">
    <source>
        <dbReference type="ARBA" id="ARBA00022989"/>
    </source>
</evidence>
<feature type="domain" description="ABC transmembrane type-1" evidence="10">
    <location>
        <begin position="19"/>
        <end position="281"/>
    </location>
</feature>
<evidence type="ECO:0000256" key="1">
    <source>
        <dbReference type="ARBA" id="ARBA00004651"/>
    </source>
</evidence>
<evidence type="ECO:0000259" key="9">
    <source>
        <dbReference type="PROSITE" id="PS50893"/>
    </source>
</evidence>
<evidence type="ECO:0000256" key="2">
    <source>
        <dbReference type="ARBA" id="ARBA00022692"/>
    </source>
</evidence>
<accession>A0A8G2BFJ0</accession>
<reference evidence="11 12" key="1">
    <citation type="submission" date="2016-10" db="EMBL/GenBank/DDBJ databases">
        <authorList>
            <person name="Varghese N."/>
            <person name="Submissions S."/>
        </authorList>
    </citation>
    <scope>NUCLEOTIDE SEQUENCE [LARGE SCALE GENOMIC DNA]</scope>
    <source>
        <strain evidence="11 12">DSM 18839</strain>
    </source>
</reference>
<sequence>MADLLYFLGLTKGRAGWMLLGTVLAVLVVGLGLALLGLAGAVAVGALAGGAWLLRPVALGRSAARYLEKLTTHEATFRILADIRLWFFDRLVPLVPGRIGGQATGGLRAGDLLSRLVGDVDALDGLYIQLVTPSVVALLAALALAAILSAVAPPVAVAVLLILALAGLGVPALTERAGRSAGLEQVRRAAELRQQVIDLTQGLTDLIAHGAVGRALAEIDRVSERHGAAVRRQAVIAAVGAAATQMLTQAALVAVLLVGVAVAGGAGEGVGPMLAIGAFVTLAAFEAVAPLPLAYQMLGRTRAATRRLREVAEMAPTVTDPSQPLSPPKPLSEGSDIRLEGVRFAYPGAVRPALDAVDLEIEAGERVAIVGPSGSGKSTLFALLMRFHDPDSGTVRVGGADLRALTQADHHARLGVLSQGTPILAGTLRDNLLLGSPEAGEASVARALRIAGLDRMVADLPDGLDTWLGEAGVALSGGEARRVALARVILRDAPILLLDEPTEGLDAEAERAVLAALDEVMAGRTVVMITHRPAVTAAMDRIVRIEDGRLVP</sequence>
<keyword evidence="3" id="KW-0547">Nucleotide-binding</keyword>
<evidence type="ECO:0000313" key="11">
    <source>
        <dbReference type="EMBL" id="SDF29744.1"/>
    </source>
</evidence>
<dbReference type="OrthoDB" id="5288404at2"/>
<dbReference type="PROSITE" id="PS50929">
    <property type="entry name" value="ABC_TM1F"/>
    <property type="match status" value="1"/>
</dbReference>
<dbReference type="InterPro" id="IPR003439">
    <property type="entry name" value="ABC_transporter-like_ATP-bd"/>
</dbReference>
<dbReference type="GO" id="GO:0016887">
    <property type="term" value="F:ATP hydrolysis activity"/>
    <property type="evidence" value="ECO:0007669"/>
    <property type="project" value="InterPro"/>
</dbReference>
<dbReference type="EMBL" id="FNBW01000002">
    <property type="protein sequence ID" value="SDF29744.1"/>
    <property type="molecule type" value="Genomic_DNA"/>
</dbReference>
<evidence type="ECO:0000256" key="3">
    <source>
        <dbReference type="ARBA" id="ARBA00022741"/>
    </source>
</evidence>
<feature type="transmembrane region" description="Helical" evidence="8">
    <location>
        <begin position="125"/>
        <end position="148"/>
    </location>
</feature>
<dbReference type="GO" id="GO:0005524">
    <property type="term" value="F:ATP binding"/>
    <property type="evidence" value="ECO:0007669"/>
    <property type="project" value="UniProtKB-KW"/>
</dbReference>
<name>A0A8G2BFJ0_9PROT</name>
<dbReference type="GO" id="GO:0034775">
    <property type="term" value="P:glutathione transmembrane transport"/>
    <property type="evidence" value="ECO:0007669"/>
    <property type="project" value="InterPro"/>
</dbReference>
<dbReference type="GO" id="GO:0005886">
    <property type="term" value="C:plasma membrane"/>
    <property type="evidence" value="ECO:0007669"/>
    <property type="project" value="UniProtKB-SubCell"/>
</dbReference>
<keyword evidence="5 8" id="KW-1133">Transmembrane helix</keyword>
<gene>
    <name evidence="11" type="ORF">SAMN05660686_00943</name>
</gene>
<dbReference type="AlphaFoldDB" id="A0A8G2BFJ0"/>
<feature type="domain" description="ABC transporter" evidence="9">
    <location>
        <begin position="337"/>
        <end position="551"/>
    </location>
</feature>
<feature type="region of interest" description="Disordered" evidence="7">
    <location>
        <begin position="314"/>
        <end position="334"/>
    </location>
</feature>
<evidence type="ECO:0000313" key="12">
    <source>
        <dbReference type="Proteomes" id="UP000198615"/>
    </source>
</evidence>
<evidence type="ECO:0000256" key="4">
    <source>
        <dbReference type="ARBA" id="ARBA00022840"/>
    </source>
</evidence>
<dbReference type="InterPro" id="IPR017871">
    <property type="entry name" value="ABC_transporter-like_CS"/>
</dbReference>
<dbReference type="RefSeq" id="WP_093148517.1">
    <property type="nucleotide sequence ID" value="NZ_FNBW01000002.1"/>
</dbReference>
<dbReference type="GO" id="GO:0140359">
    <property type="term" value="F:ABC-type transporter activity"/>
    <property type="evidence" value="ECO:0007669"/>
    <property type="project" value="InterPro"/>
</dbReference>
<dbReference type="Gene3D" id="1.20.1560.10">
    <property type="entry name" value="ABC transporter type 1, transmembrane domain"/>
    <property type="match status" value="1"/>
</dbReference>
<dbReference type="Pfam" id="PF00005">
    <property type="entry name" value="ABC_tran"/>
    <property type="match status" value="1"/>
</dbReference>
<dbReference type="PANTHER" id="PTHR24221">
    <property type="entry name" value="ATP-BINDING CASSETTE SUB-FAMILY B"/>
    <property type="match status" value="1"/>
</dbReference>
<dbReference type="GO" id="GO:0045454">
    <property type="term" value="P:cell redox homeostasis"/>
    <property type="evidence" value="ECO:0007669"/>
    <property type="project" value="InterPro"/>
</dbReference>
<keyword evidence="6 8" id="KW-0472">Membrane</keyword>
<comment type="subcellular location">
    <subcellularLocation>
        <location evidence="1">Cell membrane</location>
        <topology evidence="1">Multi-pass membrane protein</topology>
    </subcellularLocation>
</comment>
<protein>
    <submittedName>
        <fullName evidence="11">ATP-binding cassette, subfamily C, CydC</fullName>
    </submittedName>
</protein>
<dbReference type="PANTHER" id="PTHR24221:SF590">
    <property type="entry name" value="COMPONENT LINKED WITH THE ASSEMBLY OF CYTOCHROME' TRANSPORT TRANSMEMBRANE ATP-BINDING PROTEIN ABC TRANSPORTER CYDD-RELATED"/>
    <property type="match status" value="1"/>
</dbReference>
<evidence type="ECO:0000256" key="8">
    <source>
        <dbReference type="SAM" id="Phobius"/>
    </source>
</evidence>
<dbReference type="InterPro" id="IPR027417">
    <property type="entry name" value="P-loop_NTPase"/>
</dbReference>
<keyword evidence="2 8" id="KW-0812">Transmembrane</keyword>
<evidence type="ECO:0000256" key="6">
    <source>
        <dbReference type="ARBA" id="ARBA00023136"/>
    </source>
</evidence>
<organism evidence="11 12">
    <name type="scientific">Thalassobaculum litoreum DSM 18839</name>
    <dbReference type="NCBI Taxonomy" id="1123362"/>
    <lineage>
        <taxon>Bacteria</taxon>
        <taxon>Pseudomonadati</taxon>
        <taxon>Pseudomonadota</taxon>
        <taxon>Alphaproteobacteria</taxon>
        <taxon>Rhodospirillales</taxon>
        <taxon>Thalassobaculaceae</taxon>
        <taxon>Thalassobaculum</taxon>
    </lineage>
</organism>
<dbReference type="InterPro" id="IPR011527">
    <property type="entry name" value="ABC1_TM_dom"/>
</dbReference>
<keyword evidence="12" id="KW-1185">Reference proteome</keyword>
<dbReference type="SMART" id="SM00382">
    <property type="entry name" value="AAA"/>
    <property type="match status" value="1"/>
</dbReference>
<proteinExistence type="predicted"/>
<dbReference type="InterPro" id="IPR036640">
    <property type="entry name" value="ABC1_TM_sf"/>
</dbReference>
<feature type="transmembrane region" description="Helical" evidence="8">
    <location>
        <begin position="274"/>
        <end position="298"/>
    </location>
</feature>
<dbReference type="Gene3D" id="3.40.50.300">
    <property type="entry name" value="P-loop containing nucleotide triphosphate hydrolases"/>
    <property type="match status" value="1"/>
</dbReference>
<dbReference type="SUPFAM" id="SSF90123">
    <property type="entry name" value="ABC transporter transmembrane region"/>
    <property type="match status" value="1"/>
</dbReference>
<evidence type="ECO:0000259" key="10">
    <source>
        <dbReference type="PROSITE" id="PS50929"/>
    </source>
</evidence>
<dbReference type="Proteomes" id="UP000198615">
    <property type="component" value="Unassembled WGS sequence"/>
</dbReference>
<evidence type="ECO:0000256" key="7">
    <source>
        <dbReference type="SAM" id="MobiDB-lite"/>
    </source>
</evidence>
<dbReference type="InterPro" id="IPR003593">
    <property type="entry name" value="AAA+_ATPase"/>
</dbReference>
<dbReference type="NCBIfam" id="TIGR02868">
    <property type="entry name" value="CydC"/>
    <property type="match status" value="1"/>
</dbReference>
<dbReference type="SUPFAM" id="SSF52540">
    <property type="entry name" value="P-loop containing nucleoside triphosphate hydrolases"/>
    <property type="match status" value="1"/>
</dbReference>
<feature type="transmembrane region" description="Helical" evidence="8">
    <location>
        <begin position="235"/>
        <end position="262"/>
    </location>
</feature>
<keyword evidence="4 11" id="KW-0067">ATP-binding</keyword>
<dbReference type="InterPro" id="IPR014223">
    <property type="entry name" value="ABC_CydC/D"/>
</dbReference>